<name>A0A0D2JRL9_9BACT</name>
<organism evidence="7 8">
    <name type="scientific">Dethiosulfatarculus sandiegensis</name>
    <dbReference type="NCBI Taxonomy" id="1429043"/>
    <lineage>
        <taxon>Bacteria</taxon>
        <taxon>Pseudomonadati</taxon>
        <taxon>Thermodesulfobacteriota</taxon>
        <taxon>Desulfarculia</taxon>
        <taxon>Desulfarculales</taxon>
        <taxon>Desulfarculaceae</taxon>
        <taxon>Dethiosulfatarculus</taxon>
    </lineage>
</organism>
<proteinExistence type="predicted"/>
<dbReference type="NCBIfam" id="TIGR02469">
    <property type="entry name" value="CbiT"/>
    <property type="match status" value="1"/>
</dbReference>
<evidence type="ECO:0000256" key="5">
    <source>
        <dbReference type="ARBA" id="ARBA00022691"/>
    </source>
</evidence>
<comment type="caution">
    <text evidence="7">The sequence shown here is derived from an EMBL/GenBank/DDBJ whole genome shotgun (WGS) entry which is preliminary data.</text>
</comment>
<dbReference type="InterPro" id="IPR000878">
    <property type="entry name" value="4pyrrol_Mease"/>
</dbReference>
<dbReference type="UniPathway" id="UPA00148"/>
<evidence type="ECO:0000313" key="7">
    <source>
        <dbReference type="EMBL" id="KIX12150.1"/>
    </source>
</evidence>
<dbReference type="InterPro" id="IPR035996">
    <property type="entry name" value="4pyrrol_Methylase_sf"/>
</dbReference>
<dbReference type="GO" id="GO:0009236">
    <property type="term" value="P:cobalamin biosynthetic process"/>
    <property type="evidence" value="ECO:0007669"/>
    <property type="project" value="UniProtKB-UniPathway"/>
</dbReference>
<dbReference type="Gene3D" id="3.40.1010.10">
    <property type="entry name" value="Cobalt-precorrin-4 Transmethylase, Domain 1"/>
    <property type="match status" value="1"/>
</dbReference>
<dbReference type="GO" id="GO:0032259">
    <property type="term" value="P:methylation"/>
    <property type="evidence" value="ECO:0007669"/>
    <property type="project" value="UniProtKB-KW"/>
</dbReference>
<reference evidence="7 8" key="1">
    <citation type="submission" date="2013-11" db="EMBL/GenBank/DDBJ databases">
        <title>Metagenomic analysis of a methanogenic consortium involved in long chain n-alkane degradation.</title>
        <authorList>
            <person name="Davidova I.A."/>
            <person name="Callaghan A.V."/>
            <person name="Wawrik B."/>
            <person name="Pruitt S."/>
            <person name="Marks C."/>
            <person name="Duncan K.E."/>
            <person name="Suflita J.M."/>
        </authorList>
    </citation>
    <scope>NUCLEOTIDE SEQUENCE [LARGE SCALE GENOMIC DNA]</scope>
    <source>
        <strain evidence="7 8">SPR</strain>
    </source>
</reference>
<dbReference type="InterPro" id="IPR014008">
    <property type="entry name" value="Cbl_synth_MTase_CbiT"/>
</dbReference>
<dbReference type="InterPro" id="IPR014776">
    <property type="entry name" value="4pyrrole_Mease_sub2"/>
</dbReference>
<sequence length="401" mass="43318">MYVVGMGMSPHDLLPEGLAVLREADTLAGGRRHLEECSWHKGGKLVLKGSVDKWLDEVGAWAEKGTVAVLASGDPGFYGILRRLTGRFGSVNLKVMPGVTTVQAAFARLRLSWDQAGIVSLHGRPLDCLWQFLSSHDQVAIFTDRENTPNRIAEALLQKGLANWGITVLEDLGRESEKVRKLDLEQASLLEFSPLNLVILSRLKPGRPLSLGLDEAFFEHAKGMITKKEVRAVALAKLSLKPGQILWDLGAGSGSVGIEASLLLPGGRVEAVEKNSARVDQIKANQARFEVGCLTVHEGEIMEIIPGLPRPDRVFVGGAGKDLAGIIAQVSSYLRPGGLVVASTVLMDSMIQARKAMTSLGFEVDLIQVQVSRGEPLAHDLRLVPLNPVWLITGQSKPCGE</sequence>
<dbReference type="InterPro" id="IPR050714">
    <property type="entry name" value="Cobalamin_biosynth_MTase"/>
</dbReference>
<evidence type="ECO:0000256" key="3">
    <source>
        <dbReference type="ARBA" id="ARBA00022603"/>
    </source>
</evidence>
<dbReference type="InterPro" id="IPR014777">
    <property type="entry name" value="4pyrrole_Mease_sub1"/>
</dbReference>
<evidence type="ECO:0000256" key="2">
    <source>
        <dbReference type="ARBA" id="ARBA00022573"/>
    </source>
</evidence>
<dbReference type="InterPro" id="IPR006365">
    <property type="entry name" value="Cbl_synth_CobL"/>
</dbReference>
<dbReference type="CDD" id="cd11644">
    <property type="entry name" value="Precorrin-6Y-MT"/>
    <property type="match status" value="1"/>
</dbReference>
<dbReference type="AlphaFoldDB" id="A0A0D2JRL9"/>
<dbReference type="Pfam" id="PF00590">
    <property type="entry name" value="TP_methylase"/>
    <property type="match status" value="1"/>
</dbReference>
<dbReference type="CDD" id="cd02440">
    <property type="entry name" value="AdoMet_MTases"/>
    <property type="match status" value="1"/>
</dbReference>
<dbReference type="PANTHER" id="PTHR43182">
    <property type="entry name" value="COBALT-PRECORRIN-6B C(15)-METHYLTRANSFERASE (DECARBOXYLATING)"/>
    <property type="match status" value="1"/>
</dbReference>
<dbReference type="EMBL" id="AZAC01000034">
    <property type="protein sequence ID" value="KIX12150.1"/>
    <property type="molecule type" value="Genomic_DNA"/>
</dbReference>
<dbReference type="GO" id="GO:0008276">
    <property type="term" value="F:protein methyltransferase activity"/>
    <property type="evidence" value="ECO:0007669"/>
    <property type="project" value="InterPro"/>
</dbReference>
<protein>
    <submittedName>
        <fullName evidence="7">Precorrin-6Y-methylase</fullName>
    </submittedName>
</protein>
<dbReference type="PIRSF" id="PIRSF036428">
    <property type="entry name" value="CobL"/>
    <property type="match status" value="1"/>
</dbReference>
<dbReference type="InterPro" id="IPR012818">
    <property type="entry name" value="CbiE"/>
</dbReference>
<comment type="pathway">
    <text evidence="1">Cofactor biosynthesis; adenosylcobalamin biosynthesis.</text>
</comment>
<keyword evidence="2" id="KW-0169">Cobalamin biosynthesis</keyword>
<keyword evidence="3 7" id="KW-0489">Methyltransferase</keyword>
<dbReference type="InterPro" id="IPR029063">
    <property type="entry name" value="SAM-dependent_MTases_sf"/>
</dbReference>
<gene>
    <name evidence="7" type="ORF">X474_20400</name>
</gene>
<dbReference type="PANTHER" id="PTHR43182:SF1">
    <property type="entry name" value="COBALT-PRECORRIN-7 C(5)-METHYLTRANSFERASE"/>
    <property type="match status" value="1"/>
</dbReference>
<evidence type="ECO:0000313" key="8">
    <source>
        <dbReference type="Proteomes" id="UP000032233"/>
    </source>
</evidence>
<dbReference type="SUPFAM" id="SSF53335">
    <property type="entry name" value="S-adenosyl-L-methionine-dependent methyltransferases"/>
    <property type="match status" value="1"/>
</dbReference>
<dbReference type="NCBIfam" id="TIGR02467">
    <property type="entry name" value="CbiE"/>
    <property type="match status" value="1"/>
</dbReference>
<evidence type="ECO:0000259" key="6">
    <source>
        <dbReference type="Pfam" id="PF00590"/>
    </source>
</evidence>
<dbReference type="Gene3D" id="3.30.950.10">
    <property type="entry name" value="Methyltransferase, Cobalt-precorrin-4 Transmethylase, Domain 2"/>
    <property type="match status" value="1"/>
</dbReference>
<keyword evidence="4" id="KW-0808">Transferase</keyword>
<feature type="domain" description="Tetrapyrrole methylase" evidence="6">
    <location>
        <begin position="2"/>
        <end position="186"/>
    </location>
</feature>
<evidence type="ECO:0000256" key="1">
    <source>
        <dbReference type="ARBA" id="ARBA00004953"/>
    </source>
</evidence>
<dbReference type="STRING" id="1429043.X474_20400"/>
<keyword evidence="5" id="KW-0949">S-adenosyl-L-methionine</keyword>
<keyword evidence="8" id="KW-1185">Reference proteome</keyword>
<accession>A0A0D2JRL9</accession>
<dbReference type="InParanoid" id="A0A0D2JRL9"/>
<evidence type="ECO:0000256" key="4">
    <source>
        <dbReference type="ARBA" id="ARBA00022679"/>
    </source>
</evidence>
<dbReference type="Gene3D" id="3.40.50.150">
    <property type="entry name" value="Vaccinia Virus protein VP39"/>
    <property type="match status" value="1"/>
</dbReference>
<dbReference type="SUPFAM" id="SSF53790">
    <property type="entry name" value="Tetrapyrrole methylase"/>
    <property type="match status" value="1"/>
</dbReference>
<dbReference type="Proteomes" id="UP000032233">
    <property type="component" value="Unassembled WGS sequence"/>
</dbReference>